<dbReference type="SUPFAM" id="SSF48452">
    <property type="entry name" value="TPR-like"/>
    <property type="match status" value="2"/>
</dbReference>
<proteinExistence type="inferred from homology"/>
<dbReference type="EMBL" id="JBJYXY010000001">
    <property type="protein sequence ID" value="MFN2974718.1"/>
    <property type="molecule type" value="Genomic_DNA"/>
</dbReference>
<dbReference type="PANTHER" id="PTHR46208">
    <property type="entry name" value="MITOCHONDRIAL IMPORT RECEPTOR SUBUNIT TOM70"/>
    <property type="match status" value="1"/>
</dbReference>
<organism evidence="10 11">
    <name type="scientific">Terriglobus aquaticus</name>
    <dbReference type="NCBI Taxonomy" id="940139"/>
    <lineage>
        <taxon>Bacteria</taxon>
        <taxon>Pseudomonadati</taxon>
        <taxon>Acidobacteriota</taxon>
        <taxon>Terriglobia</taxon>
        <taxon>Terriglobales</taxon>
        <taxon>Acidobacteriaceae</taxon>
        <taxon>Terriglobus</taxon>
    </lineage>
</organism>
<keyword evidence="5" id="KW-1133">Transmembrane helix</keyword>
<dbReference type="InterPro" id="IPR019734">
    <property type="entry name" value="TPR_rpt"/>
</dbReference>
<comment type="similarity">
    <text evidence="7">Belongs to the Tom70 family.</text>
</comment>
<comment type="subcellular location">
    <subcellularLocation>
        <location evidence="1">Membrane</location>
        <topology evidence="1">Single-pass membrane protein</topology>
    </subcellularLocation>
</comment>
<dbReference type="RefSeq" id="WP_263413726.1">
    <property type="nucleotide sequence ID" value="NZ_BAABBH010000001.1"/>
</dbReference>
<sequence length="345" mass="37147">MKILAFALLGGWLTLAAQQNLQKQIDTGHAAEALQQLDATPTAPHRDLLRGEALYALNRFPEADKALAATLAADPTDAAATELRGLTLYRLGRPAEAIPLLEKAHTWTPETKADPAYILALCYIDTLRFDDARRAFAEQYSFPPDSAAAHLLAARMLLRREYVNVAEAEGRKALAADPKLPGANMLLGEIALAHEHLDEALANFSAEAKLDPLNGNVYERMGDAESRKGDYNAAARSLQRAVLLAPNSTGPYILLGKVMLRRNDAVTAAGYLERAERMDNHNYMTHSLLGQAYRAMGRTADAQRETSISSQLQSDIAPHFDSGAAQAPGAIGKSSPGSNATAGNH</sequence>
<evidence type="ECO:0000256" key="3">
    <source>
        <dbReference type="ARBA" id="ARBA00022737"/>
    </source>
</evidence>
<keyword evidence="3" id="KW-0677">Repeat</keyword>
<keyword evidence="4 8" id="KW-0802">TPR repeat</keyword>
<reference evidence="10 11" key="1">
    <citation type="submission" date="2024-12" db="EMBL/GenBank/DDBJ databases">
        <authorList>
            <person name="Lee Y."/>
        </authorList>
    </citation>
    <scope>NUCLEOTIDE SEQUENCE [LARGE SCALE GENOMIC DNA]</scope>
    <source>
        <strain evidence="10 11">03SUJ4</strain>
    </source>
</reference>
<evidence type="ECO:0000256" key="9">
    <source>
        <dbReference type="SAM" id="MobiDB-lite"/>
    </source>
</evidence>
<dbReference type="InterPro" id="IPR011990">
    <property type="entry name" value="TPR-like_helical_dom_sf"/>
</dbReference>
<feature type="region of interest" description="Disordered" evidence="9">
    <location>
        <begin position="319"/>
        <end position="345"/>
    </location>
</feature>
<evidence type="ECO:0000256" key="4">
    <source>
        <dbReference type="ARBA" id="ARBA00022803"/>
    </source>
</evidence>
<dbReference type="SMART" id="SM00028">
    <property type="entry name" value="TPR"/>
    <property type="match status" value="6"/>
</dbReference>
<evidence type="ECO:0000256" key="5">
    <source>
        <dbReference type="ARBA" id="ARBA00022989"/>
    </source>
</evidence>
<keyword evidence="6" id="KW-0472">Membrane</keyword>
<keyword evidence="2" id="KW-0812">Transmembrane</keyword>
<evidence type="ECO:0000256" key="7">
    <source>
        <dbReference type="ARBA" id="ARBA00038030"/>
    </source>
</evidence>
<keyword evidence="11" id="KW-1185">Reference proteome</keyword>
<evidence type="ECO:0000256" key="6">
    <source>
        <dbReference type="ARBA" id="ARBA00023136"/>
    </source>
</evidence>
<evidence type="ECO:0000256" key="8">
    <source>
        <dbReference type="PROSITE-ProRule" id="PRU00339"/>
    </source>
</evidence>
<dbReference type="PROSITE" id="PS50005">
    <property type="entry name" value="TPR"/>
    <property type="match status" value="1"/>
</dbReference>
<dbReference type="PANTHER" id="PTHR46208:SF1">
    <property type="entry name" value="MITOCHONDRIAL IMPORT RECEPTOR SUBUNIT TOM70"/>
    <property type="match status" value="1"/>
</dbReference>
<name>A0ABW9KHK7_9BACT</name>
<protein>
    <submittedName>
        <fullName evidence="10">Tetratricopeptide repeat protein</fullName>
    </submittedName>
</protein>
<evidence type="ECO:0000313" key="10">
    <source>
        <dbReference type="EMBL" id="MFN2974718.1"/>
    </source>
</evidence>
<evidence type="ECO:0000313" key="11">
    <source>
        <dbReference type="Proteomes" id="UP001634747"/>
    </source>
</evidence>
<feature type="compositionally biased region" description="Polar residues" evidence="9">
    <location>
        <begin position="335"/>
        <end position="345"/>
    </location>
</feature>
<dbReference type="Gene3D" id="1.25.40.10">
    <property type="entry name" value="Tetratricopeptide repeat domain"/>
    <property type="match status" value="1"/>
</dbReference>
<dbReference type="Pfam" id="PF13432">
    <property type="entry name" value="TPR_16"/>
    <property type="match status" value="3"/>
</dbReference>
<dbReference type="Proteomes" id="UP001634747">
    <property type="component" value="Unassembled WGS sequence"/>
</dbReference>
<evidence type="ECO:0000256" key="1">
    <source>
        <dbReference type="ARBA" id="ARBA00004167"/>
    </source>
</evidence>
<comment type="caution">
    <text evidence="10">The sequence shown here is derived from an EMBL/GenBank/DDBJ whole genome shotgun (WGS) entry which is preliminary data.</text>
</comment>
<accession>A0ABW9KHK7</accession>
<evidence type="ECO:0000256" key="2">
    <source>
        <dbReference type="ARBA" id="ARBA00022692"/>
    </source>
</evidence>
<feature type="repeat" description="TPR" evidence="8">
    <location>
        <begin position="215"/>
        <end position="248"/>
    </location>
</feature>
<gene>
    <name evidence="10" type="ORF">ACK2TP_02995</name>
</gene>